<organism evidence="1 2">
    <name type="scientific">Arctium lappa</name>
    <name type="common">Greater burdock</name>
    <name type="synonym">Lappa major</name>
    <dbReference type="NCBI Taxonomy" id="4217"/>
    <lineage>
        <taxon>Eukaryota</taxon>
        <taxon>Viridiplantae</taxon>
        <taxon>Streptophyta</taxon>
        <taxon>Embryophyta</taxon>
        <taxon>Tracheophyta</taxon>
        <taxon>Spermatophyta</taxon>
        <taxon>Magnoliopsida</taxon>
        <taxon>eudicotyledons</taxon>
        <taxon>Gunneridae</taxon>
        <taxon>Pentapetalae</taxon>
        <taxon>asterids</taxon>
        <taxon>campanulids</taxon>
        <taxon>Asterales</taxon>
        <taxon>Asteraceae</taxon>
        <taxon>Carduoideae</taxon>
        <taxon>Cardueae</taxon>
        <taxon>Arctiinae</taxon>
        <taxon>Arctium</taxon>
    </lineage>
</organism>
<evidence type="ECO:0000313" key="1">
    <source>
        <dbReference type="EMBL" id="KAI3772195.1"/>
    </source>
</evidence>
<keyword evidence="2" id="KW-1185">Reference proteome</keyword>
<name>A0ACB9FN17_ARCLA</name>
<gene>
    <name evidence="1" type="ORF">L6452_03376</name>
</gene>
<proteinExistence type="predicted"/>
<evidence type="ECO:0000313" key="2">
    <source>
        <dbReference type="Proteomes" id="UP001055879"/>
    </source>
</evidence>
<sequence length="176" mass="20003">MDGKGVRKSPRIAKKTRPTLQNRAVRRVDVSTGEKRRTPIPSRRLEAESGQQEDGGSHLDEGMYTEDLTVEDIIGISATVYGDEQHINSSKSTMEKTMMDHDKVRDPLMQQSIGDIVDPNVLTTKVPVFKHIDEQELLKMELESMTSDTRVSGNMIDIWAYLLNQEEQFLIRKNNS</sequence>
<comment type="caution">
    <text evidence="1">The sequence shown here is derived from an EMBL/GenBank/DDBJ whole genome shotgun (WGS) entry which is preliminary data.</text>
</comment>
<dbReference type="EMBL" id="CM042047">
    <property type="protein sequence ID" value="KAI3772195.1"/>
    <property type="molecule type" value="Genomic_DNA"/>
</dbReference>
<protein>
    <submittedName>
        <fullName evidence="1">Uncharacterized protein</fullName>
    </submittedName>
</protein>
<reference evidence="1 2" key="2">
    <citation type="journal article" date="2022" name="Mol. Ecol. Resour.">
        <title>The genomes of chicory, endive, great burdock and yacon provide insights into Asteraceae paleo-polyploidization history and plant inulin production.</title>
        <authorList>
            <person name="Fan W."/>
            <person name="Wang S."/>
            <person name="Wang H."/>
            <person name="Wang A."/>
            <person name="Jiang F."/>
            <person name="Liu H."/>
            <person name="Zhao H."/>
            <person name="Xu D."/>
            <person name="Zhang Y."/>
        </authorList>
    </citation>
    <scope>NUCLEOTIDE SEQUENCE [LARGE SCALE GENOMIC DNA]</scope>
    <source>
        <strain evidence="2">cv. Niubang</strain>
    </source>
</reference>
<reference evidence="2" key="1">
    <citation type="journal article" date="2022" name="Mol. Ecol. Resour.">
        <title>The genomes of chicory, endive, great burdock and yacon provide insights into Asteraceae palaeo-polyploidization history and plant inulin production.</title>
        <authorList>
            <person name="Fan W."/>
            <person name="Wang S."/>
            <person name="Wang H."/>
            <person name="Wang A."/>
            <person name="Jiang F."/>
            <person name="Liu H."/>
            <person name="Zhao H."/>
            <person name="Xu D."/>
            <person name="Zhang Y."/>
        </authorList>
    </citation>
    <scope>NUCLEOTIDE SEQUENCE [LARGE SCALE GENOMIC DNA]</scope>
    <source>
        <strain evidence="2">cv. Niubang</strain>
    </source>
</reference>
<dbReference type="Proteomes" id="UP001055879">
    <property type="component" value="Linkage Group LG01"/>
</dbReference>
<accession>A0ACB9FN17</accession>